<dbReference type="PANTHER" id="PTHR43479">
    <property type="entry name" value="ACREF/ENVCD OPERON REPRESSOR-RELATED"/>
    <property type="match status" value="1"/>
</dbReference>
<dbReference type="SUPFAM" id="SSF46689">
    <property type="entry name" value="Homeodomain-like"/>
    <property type="match status" value="1"/>
</dbReference>
<evidence type="ECO:0000313" key="4">
    <source>
        <dbReference type="EMBL" id="MFD2660281.1"/>
    </source>
</evidence>
<dbReference type="Gene3D" id="1.10.10.60">
    <property type="entry name" value="Homeodomain-like"/>
    <property type="match status" value="1"/>
</dbReference>
<feature type="DNA-binding region" description="H-T-H motif" evidence="2">
    <location>
        <begin position="25"/>
        <end position="44"/>
    </location>
</feature>
<evidence type="ECO:0000256" key="1">
    <source>
        <dbReference type="ARBA" id="ARBA00023125"/>
    </source>
</evidence>
<dbReference type="PRINTS" id="PR00455">
    <property type="entry name" value="HTHTETR"/>
</dbReference>
<dbReference type="InterPro" id="IPR050624">
    <property type="entry name" value="HTH-type_Tx_Regulator"/>
</dbReference>
<accession>A0ABW5QW53</accession>
<evidence type="ECO:0000313" key="5">
    <source>
        <dbReference type="Proteomes" id="UP001597493"/>
    </source>
</evidence>
<gene>
    <name evidence="4" type="ORF">ACFSW5_08345</name>
</gene>
<reference evidence="5" key="1">
    <citation type="journal article" date="2019" name="Int. J. Syst. Evol. Microbiol.">
        <title>The Global Catalogue of Microorganisms (GCM) 10K type strain sequencing project: providing services to taxonomists for standard genome sequencing and annotation.</title>
        <authorList>
            <consortium name="The Broad Institute Genomics Platform"/>
            <consortium name="The Broad Institute Genome Sequencing Center for Infectious Disease"/>
            <person name="Wu L."/>
            <person name="Ma J."/>
        </authorList>
    </citation>
    <scope>NUCLEOTIDE SEQUENCE [LARGE SCALE GENOMIC DNA]</scope>
    <source>
        <strain evidence="5">TISTR 1827</strain>
    </source>
</reference>
<dbReference type="InterPro" id="IPR009057">
    <property type="entry name" value="Homeodomain-like_sf"/>
</dbReference>
<comment type="caution">
    <text evidence="4">The sequence shown here is derived from an EMBL/GenBank/DDBJ whole genome shotgun (WGS) entry which is preliminary data.</text>
</comment>
<dbReference type="RefSeq" id="WP_379271360.1">
    <property type="nucleotide sequence ID" value="NZ_JBHUGT010000005.1"/>
</dbReference>
<keyword evidence="1 2" id="KW-0238">DNA-binding</keyword>
<keyword evidence="5" id="KW-1185">Reference proteome</keyword>
<evidence type="ECO:0000259" key="3">
    <source>
        <dbReference type="PROSITE" id="PS50977"/>
    </source>
</evidence>
<dbReference type="PANTHER" id="PTHR43479:SF22">
    <property type="entry name" value="TRANSCRIPTIONAL REGULATOR, TETR FAMILY"/>
    <property type="match status" value="1"/>
</dbReference>
<dbReference type="Gene3D" id="1.10.357.10">
    <property type="entry name" value="Tetracycline Repressor, domain 2"/>
    <property type="match status" value="1"/>
</dbReference>
<sequence length="297" mass="34197">MDHKKQEIIRNANRLFSAKGYANTSVEEIAKECGMSKVSLYKIFGSKEELLLESMLQFSQRIEQGLIMLAEQPSLPPKERLHRCAQIYLETICDNNVHLLMLSYSDAVSFGDSKIKEVRFMIENNFNIWLTECLIYVYGEQIEPFALDVTFIVRSVVSQYVRMIGPRMSALSAVDSNLFIAFIESIIDICVCGITERRDEYVPLWKLSDFIVHGGDISPVMKLTKINKVIQDMDQMIGESELPEEEKHDYYQILLQFKKEVPGTRAGSGLLKAYLLYLEQVPQLQSHCRQLRSLYDL</sequence>
<dbReference type="Pfam" id="PF00440">
    <property type="entry name" value="TetR_N"/>
    <property type="match status" value="1"/>
</dbReference>
<dbReference type="Proteomes" id="UP001597493">
    <property type="component" value="Unassembled WGS sequence"/>
</dbReference>
<protein>
    <submittedName>
        <fullName evidence="4">TetR/AcrR family transcriptional regulator</fullName>
    </submittedName>
</protein>
<dbReference type="InterPro" id="IPR001647">
    <property type="entry name" value="HTH_TetR"/>
</dbReference>
<dbReference type="EMBL" id="JBHUMY010000007">
    <property type="protein sequence ID" value="MFD2660281.1"/>
    <property type="molecule type" value="Genomic_DNA"/>
</dbReference>
<feature type="domain" description="HTH tetR-type" evidence="3">
    <location>
        <begin position="2"/>
        <end position="62"/>
    </location>
</feature>
<proteinExistence type="predicted"/>
<organism evidence="4 5">
    <name type="scientific">Paenibacillus thailandensis</name>
    <dbReference type="NCBI Taxonomy" id="393250"/>
    <lineage>
        <taxon>Bacteria</taxon>
        <taxon>Bacillati</taxon>
        <taxon>Bacillota</taxon>
        <taxon>Bacilli</taxon>
        <taxon>Bacillales</taxon>
        <taxon>Paenibacillaceae</taxon>
        <taxon>Paenibacillus</taxon>
    </lineage>
</organism>
<name>A0ABW5QW53_9BACL</name>
<dbReference type="PROSITE" id="PS50977">
    <property type="entry name" value="HTH_TETR_2"/>
    <property type="match status" value="1"/>
</dbReference>
<evidence type="ECO:0000256" key="2">
    <source>
        <dbReference type="PROSITE-ProRule" id="PRU00335"/>
    </source>
</evidence>